<keyword evidence="2" id="KW-1133">Transmembrane helix</keyword>
<keyword evidence="4" id="KW-1185">Reference proteome</keyword>
<name>A0A0E0GGF6_ORYNI</name>
<reference evidence="3" key="1">
    <citation type="submission" date="2015-04" db="UniProtKB">
        <authorList>
            <consortium name="EnsemblPlants"/>
        </authorList>
    </citation>
    <scope>IDENTIFICATION</scope>
    <source>
        <strain evidence="3">SL10</strain>
    </source>
</reference>
<evidence type="ECO:0000313" key="3">
    <source>
        <dbReference type="EnsemblPlants" id="ONIVA03G02470.1"/>
    </source>
</evidence>
<dbReference type="HOGENOM" id="CLU_156849_0_0_1"/>
<dbReference type="EnsemblPlants" id="ONIVA03G02470.1">
    <property type="protein sequence ID" value="ONIVA03G02470.1"/>
    <property type="gene ID" value="ONIVA03G02470"/>
</dbReference>
<evidence type="ECO:0000256" key="1">
    <source>
        <dbReference type="SAM" id="MobiDB-lite"/>
    </source>
</evidence>
<dbReference type="OMA" id="NDCECDY"/>
<feature type="compositionally biased region" description="Low complexity" evidence="1">
    <location>
        <begin position="34"/>
        <end position="47"/>
    </location>
</feature>
<accession>A0A0E0GGF6</accession>
<evidence type="ECO:0000256" key="2">
    <source>
        <dbReference type="SAM" id="Phobius"/>
    </source>
</evidence>
<proteinExistence type="predicted"/>
<feature type="compositionally biased region" description="Polar residues" evidence="1">
    <location>
        <begin position="1"/>
        <end position="10"/>
    </location>
</feature>
<reference evidence="3" key="2">
    <citation type="submission" date="2018-04" db="EMBL/GenBank/DDBJ databases">
        <title>OnivRS2 (Oryza nivara Reference Sequence Version 2).</title>
        <authorList>
            <person name="Zhang J."/>
            <person name="Kudrna D."/>
            <person name="Lee S."/>
            <person name="Talag J."/>
            <person name="Rajasekar S."/>
            <person name="Welchert J."/>
            <person name="Hsing Y.-I."/>
            <person name="Wing R.A."/>
        </authorList>
    </citation>
    <scope>NUCLEOTIDE SEQUENCE [LARGE SCALE GENOMIC DNA]</scope>
    <source>
        <strain evidence="3">SL10</strain>
    </source>
</reference>
<feature type="transmembrane region" description="Helical" evidence="2">
    <location>
        <begin position="99"/>
        <end position="121"/>
    </location>
</feature>
<dbReference type="AlphaFoldDB" id="A0A0E0GGF6"/>
<keyword evidence="2" id="KW-0812">Transmembrane</keyword>
<protein>
    <submittedName>
        <fullName evidence="3">Uncharacterized protein</fullName>
    </submittedName>
</protein>
<dbReference type="Proteomes" id="UP000006591">
    <property type="component" value="Chromosome 3"/>
</dbReference>
<sequence>MAAAVSTSADSAPDLRRLCLRPQAPSTPPPTVGSADSAASTTAHTSTGPSLQAPDGSGAPGRIRALTARSGGGNDFCDFVLCPNDCEREVILFFGQMNVIVMFLVILFCVQMIVNVIIFVICECLMKVCDQLCL</sequence>
<keyword evidence="2" id="KW-0472">Membrane</keyword>
<feature type="region of interest" description="Disordered" evidence="1">
    <location>
        <begin position="1"/>
        <end position="61"/>
    </location>
</feature>
<evidence type="ECO:0000313" key="4">
    <source>
        <dbReference type="Proteomes" id="UP000006591"/>
    </source>
</evidence>
<organism evidence="3">
    <name type="scientific">Oryza nivara</name>
    <name type="common">Indian wild rice</name>
    <name type="synonym">Oryza sativa f. spontanea</name>
    <dbReference type="NCBI Taxonomy" id="4536"/>
    <lineage>
        <taxon>Eukaryota</taxon>
        <taxon>Viridiplantae</taxon>
        <taxon>Streptophyta</taxon>
        <taxon>Embryophyta</taxon>
        <taxon>Tracheophyta</taxon>
        <taxon>Spermatophyta</taxon>
        <taxon>Magnoliopsida</taxon>
        <taxon>Liliopsida</taxon>
        <taxon>Poales</taxon>
        <taxon>Poaceae</taxon>
        <taxon>BOP clade</taxon>
        <taxon>Oryzoideae</taxon>
        <taxon>Oryzeae</taxon>
        <taxon>Oryzinae</taxon>
        <taxon>Oryza</taxon>
    </lineage>
</organism>
<dbReference type="Gramene" id="ONIVA03G02470.1">
    <property type="protein sequence ID" value="ONIVA03G02470.1"/>
    <property type="gene ID" value="ONIVA03G02470"/>
</dbReference>